<dbReference type="InterPro" id="IPR027574">
    <property type="entry name" value="Thiaminase_II"/>
</dbReference>
<dbReference type="PIRSF" id="PIRSF003170">
    <property type="entry name" value="Pet18p"/>
    <property type="match status" value="1"/>
</dbReference>
<evidence type="ECO:0000256" key="1">
    <source>
        <dbReference type="PIRNR" id="PIRNR003170"/>
    </source>
</evidence>
<dbReference type="STRING" id="158500.BES08_08695"/>
<evidence type="ECO:0000313" key="4">
    <source>
        <dbReference type="EMBL" id="EZP83661.1"/>
    </source>
</evidence>
<dbReference type="SUPFAM" id="SSF48613">
    <property type="entry name" value="Heme oxygenase-like"/>
    <property type="match status" value="1"/>
</dbReference>
<gene>
    <name evidence="4" type="ORF">BV97_00847</name>
</gene>
<dbReference type="GO" id="GO:0005829">
    <property type="term" value="C:cytosol"/>
    <property type="evidence" value="ECO:0007669"/>
    <property type="project" value="TreeGrafter"/>
</dbReference>
<dbReference type="GO" id="GO:0009229">
    <property type="term" value="P:thiamine diphosphate biosynthetic process"/>
    <property type="evidence" value="ECO:0007669"/>
    <property type="project" value="UniProtKB-UniPathway"/>
</dbReference>
<sequence>MSFCQTVWEEVAPLRRAILDHPFLNELAAGTLAPESFRHYIVQDSLYLAEYSRALALAAARAPTASGRLEFSDGAKVAVQVEEALHQAFFAQFGVTAEIAAASEPTPACLGYTSYLSALAATRSYEELIAGILPCFWVYWEVGCDVKPRAASPNPYAAWIDTYAAPAFGEATDRVRALVDEAAQNATDATRAAMVTAFRNATRFEWMFWDSAYYRAIWPI</sequence>
<name>A0A031K0Z2_9SPHN</name>
<dbReference type="UniPathway" id="UPA00060"/>
<keyword evidence="1" id="KW-0784">Thiamine biosynthesis</keyword>
<dbReference type="AlphaFoldDB" id="A0A031K0Z2"/>
<dbReference type="Proteomes" id="UP000024329">
    <property type="component" value="Unassembled WGS sequence"/>
</dbReference>
<dbReference type="eggNOG" id="COG0819">
    <property type="taxonomic scope" value="Bacteria"/>
</dbReference>
<proteinExistence type="inferred from homology"/>
<accession>A0A031K0Z2</accession>
<protein>
    <recommendedName>
        <fullName evidence="1">Aminopyrimidine aminohydrolase</fullName>
        <ecNumber evidence="1">3.5.99.2</ecNumber>
    </recommendedName>
</protein>
<organism evidence="4 5">
    <name type="scientific">Novosphingobium resinovorum</name>
    <dbReference type="NCBI Taxonomy" id="158500"/>
    <lineage>
        <taxon>Bacteria</taxon>
        <taxon>Pseudomonadati</taxon>
        <taxon>Pseudomonadota</taxon>
        <taxon>Alphaproteobacteria</taxon>
        <taxon>Sphingomonadales</taxon>
        <taxon>Sphingomonadaceae</taxon>
        <taxon>Novosphingobium</taxon>
    </lineage>
</organism>
<dbReference type="PANTHER" id="PTHR43198">
    <property type="entry name" value="BIFUNCTIONAL TH2 PROTEIN"/>
    <property type="match status" value="1"/>
</dbReference>
<dbReference type="RefSeq" id="WP_036523586.1">
    <property type="nucleotide sequence ID" value="NZ_JFYZ01000002.1"/>
</dbReference>
<dbReference type="InterPro" id="IPR016084">
    <property type="entry name" value="Haem_Oase-like_multi-hlx"/>
</dbReference>
<evidence type="ECO:0000313" key="5">
    <source>
        <dbReference type="Proteomes" id="UP000024329"/>
    </source>
</evidence>
<dbReference type="EC" id="3.5.99.2" evidence="1"/>
<dbReference type="NCBIfam" id="TIGR04306">
    <property type="entry name" value="salvage_TenA"/>
    <property type="match status" value="1"/>
</dbReference>
<dbReference type="Pfam" id="PF03070">
    <property type="entry name" value="TENA_THI-4"/>
    <property type="match status" value="1"/>
</dbReference>
<dbReference type="CDD" id="cd19365">
    <property type="entry name" value="TenA_C-like"/>
    <property type="match status" value="1"/>
</dbReference>
<comment type="function">
    <text evidence="1">Catalyzes an amino-pyrimidine hydrolysis reaction at the C5' of the pyrimidine moiety of thiamine compounds, a reaction that is part of a thiamine salvage pathway. Thus, catalyzes the conversion of 4-amino-5-aminomethyl-2-methylpyrimidine to 4-amino-5-hydroxymethyl-2-methylpyrimidine (HMP).</text>
</comment>
<dbReference type="GO" id="GO:0050334">
    <property type="term" value="F:thiaminase activity"/>
    <property type="evidence" value="ECO:0007669"/>
    <property type="project" value="UniProtKB-UniRule"/>
</dbReference>
<dbReference type="GO" id="GO:0009228">
    <property type="term" value="P:thiamine biosynthetic process"/>
    <property type="evidence" value="ECO:0007669"/>
    <property type="project" value="UniProtKB-KW"/>
</dbReference>
<dbReference type="InterPro" id="IPR050967">
    <property type="entry name" value="Thiamine_Salvage_TenA"/>
</dbReference>
<dbReference type="EMBL" id="JFYZ01000002">
    <property type="protein sequence ID" value="EZP83661.1"/>
    <property type="molecule type" value="Genomic_DNA"/>
</dbReference>
<dbReference type="InterPro" id="IPR026285">
    <property type="entry name" value="TenA_E"/>
</dbReference>
<reference evidence="4 5" key="1">
    <citation type="submission" date="2014-03" db="EMBL/GenBank/DDBJ databases">
        <title>Whole genome sequence of Novosphingobium resinovorum KF1.</title>
        <authorList>
            <person name="Gan H.M."/>
            <person name="Gan H.Y."/>
            <person name="Chew T.H."/>
            <person name="Savka M.A."/>
        </authorList>
    </citation>
    <scope>NUCLEOTIDE SEQUENCE [LARGE SCALE GENOMIC DNA]</scope>
    <source>
        <strain evidence="4 5">KF1</strain>
    </source>
</reference>
<comment type="similarity">
    <text evidence="1">Belongs to the TenA family.</text>
</comment>
<comment type="caution">
    <text evidence="4">The sequence shown here is derived from an EMBL/GenBank/DDBJ whole genome shotgun (WGS) entry which is preliminary data.</text>
</comment>
<dbReference type="PATRIC" id="fig|158500.4.peg.866"/>
<evidence type="ECO:0000256" key="2">
    <source>
        <dbReference type="PIRSR" id="PIRSR003170-1"/>
    </source>
</evidence>
<keyword evidence="1" id="KW-0378">Hydrolase</keyword>
<comment type="catalytic activity">
    <reaction evidence="1">
        <text>4-amino-5-aminomethyl-2-methylpyrimidine + H2O = 4-amino-5-hydroxymethyl-2-methylpyrimidine + NH4(+)</text>
        <dbReference type="Rhea" id="RHEA:31799"/>
        <dbReference type="ChEBI" id="CHEBI:15377"/>
        <dbReference type="ChEBI" id="CHEBI:16892"/>
        <dbReference type="ChEBI" id="CHEBI:28938"/>
        <dbReference type="ChEBI" id="CHEBI:63416"/>
        <dbReference type="EC" id="3.5.99.2"/>
    </reaction>
</comment>
<feature type="active site" description="Proton donor" evidence="2">
    <location>
        <position position="205"/>
    </location>
</feature>
<evidence type="ECO:0000259" key="3">
    <source>
        <dbReference type="Pfam" id="PF03070"/>
    </source>
</evidence>
<dbReference type="PANTHER" id="PTHR43198:SF2">
    <property type="entry name" value="SI:CH1073-67J19.1-RELATED"/>
    <property type="match status" value="1"/>
</dbReference>
<dbReference type="InterPro" id="IPR004305">
    <property type="entry name" value="Thiaminase-2/PQQC"/>
</dbReference>
<dbReference type="Gene3D" id="1.20.910.10">
    <property type="entry name" value="Heme oxygenase-like"/>
    <property type="match status" value="1"/>
</dbReference>
<comment type="pathway">
    <text evidence="1">Cofactor biosynthesis; thiamine diphosphate biosynthesis.</text>
</comment>
<feature type="domain" description="Thiaminase-2/PQQC" evidence="3">
    <location>
        <begin position="8"/>
        <end position="213"/>
    </location>
</feature>
<comment type="catalytic activity">
    <reaction evidence="1">
        <text>thiamine + H2O = 5-(2-hydroxyethyl)-4-methylthiazole + 4-amino-5-hydroxymethyl-2-methylpyrimidine + H(+)</text>
        <dbReference type="Rhea" id="RHEA:17509"/>
        <dbReference type="ChEBI" id="CHEBI:15377"/>
        <dbReference type="ChEBI" id="CHEBI:15378"/>
        <dbReference type="ChEBI" id="CHEBI:16892"/>
        <dbReference type="ChEBI" id="CHEBI:17957"/>
        <dbReference type="ChEBI" id="CHEBI:18385"/>
        <dbReference type="EC" id="3.5.99.2"/>
    </reaction>
</comment>